<evidence type="ECO:0000313" key="6">
    <source>
        <dbReference type="Proteomes" id="UP000324907"/>
    </source>
</evidence>
<dbReference type="AlphaFoldDB" id="A0A5A8C8G0"/>
<dbReference type="FunFam" id="1.10.10.200:FF:000002">
    <property type="entry name" value="Probable transcriptional regulatory protein CLM62_37755"/>
    <property type="match status" value="1"/>
</dbReference>
<comment type="similarity">
    <text evidence="2">Belongs to the TACO1 family.</text>
</comment>
<proteinExistence type="inferred from homology"/>
<dbReference type="Proteomes" id="UP000324907">
    <property type="component" value="Unassembled WGS sequence"/>
</dbReference>
<dbReference type="EMBL" id="VLTL01000265">
    <property type="protein sequence ID" value="KAA0148310.1"/>
    <property type="molecule type" value="Genomic_DNA"/>
</dbReference>
<sequence>MIAAARSGIRAGGALVAAVSSSAASAASKASFLRRAAASVRAVHASAPTLAGHSKWANIKHRKARADSARMKAFSKTSRLITAAAKVGGTDLEANPRLADIVAAARAINMPKALIDGAIKRGGDPDSAATEELWYEGTGQKGFAIVAQCFSDNKNRTRDLVRSAFTKHGGAFKSGVSFMFEERGEVTVVADPAKEDALLSTALEAGAEDVEWTETMDMRTDEVVDAAVVITATDGVSAMEDALKAAGWYVVASGPVRRPTSTVELPEEDVEPARALLAAIEEVDGVEAVFHNVDLPEEASEDDAVP</sequence>
<dbReference type="SUPFAM" id="SSF75625">
    <property type="entry name" value="YebC-like"/>
    <property type="match status" value="1"/>
</dbReference>
<comment type="caution">
    <text evidence="5">The sequence shown here is derived from an EMBL/GenBank/DDBJ whole genome shotgun (WGS) entry which is preliminary data.</text>
</comment>
<dbReference type="InterPro" id="IPR017856">
    <property type="entry name" value="Integrase-like_N"/>
</dbReference>
<evidence type="ECO:0000256" key="1">
    <source>
        <dbReference type="ARBA" id="ARBA00004173"/>
    </source>
</evidence>
<dbReference type="InterPro" id="IPR026564">
    <property type="entry name" value="Transcrip_reg_TACO1-like_dom3"/>
</dbReference>
<feature type="domain" description="TACO1/YebC-like N-terminal" evidence="4">
    <location>
        <begin position="54"/>
        <end position="122"/>
    </location>
</feature>
<comment type="subcellular location">
    <subcellularLocation>
        <location evidence="1">Mitochondrion</location>
    </subcellularLocation>
</comment>
<evidence type="ECO:0000259" key="3">
    <source>
        <dbReference type="Pfam" id="PF01709"/>
    </source>
</evidence>
<dbReference type="GO" id="GO:0005739">
    <property type="term" value="C:mitochondrion"/>
    <property type="evidence" value="ECO:0007669"/>
    <property type="project" value="UniProtKB-SubCell"/>
</dbReference>
<dbReference type="InterPro" id="IPR049083">
    <property type="entry name" value="TACO1_YebC_N"/>
</dbReference>
<feature type="domain" description="TACO1/YebC-like second and third" evidence="3">
    <location>
        <begin position="131"/>
        <end position="293"/>
    </location>
</feature>
<name>A0A5A8C8G0_CAFRO</name>
<accession>A0A5A8C8G0</accession>
<evidence type="ECO:0000256" key="2">
    <source>
        <dbReference type="ARBA" id="ARBA00008724"/>
    </source>
</evidence>
<dbReference type="Gene3D" id="1.10.10.200">
    <property type="match status" value="1"/>
</dbReference>
<dbReference type="Gene3D" id="3.30.70.980">
    <property type="match status" value="2"/>
</dbReference>
<dbReference type="InterPro" id="IPR048300">
    <property type="entry name" value="TACO1_YebC-like_2nd/3rd_dom"/>
</dbReference>
<dbReference type="Pfam" id="PF01709">
    <property type="entry name" value="Transcrip_reg"/>
    <property type="match status" value="1"/>
</dbReference>
<gene>
    <name evidence="5" type="ORF">FNF28_07460</name>
</gene>
<dbReference type="HAMAP" id="MF_00693">
    <property type="entry name" value="Transcrip_reg_TACO1"/>
    <property type="match status" value="1"/>
</dbReference>
<dbReference type="PANTHER" id="PTHR12532">
    <property type="entry name" value="TRANSLATIONAL ACTIVATOR OF CYTOCHROME C OXIDASE 1"/>
    <property type="match status" value="1"/>
</dbReference>
<organism evidence="5 6">
    <name type="scientific">Cafeteria roenbergensis</name>
    <name type="common">Marine flagellate</name>
    <dbReference type="NCBI Taxonomy" id="33653"/>
    <lineage>
        <taxon>Eukaryota</taxon>
        <taxon>Sar</taxon>
        <taxon>Stramenopiles</taxon>
        <taxon>Bigyra</taxon>
        <taxon>Opalozoa</taxon>
        <taxon>Bicosoecida</taxon>
        <taxon>Cafeteriaceae</taxon>
        <taxon>Cafeteria</taxon>
    </lineage>
</organism>
<evidence type="ECO:0000259" key="4">
    <source>
        <dbReference type="Pfam" id="PF20772"/>
    </source>
</evidence>
<dbReference type="PANTHER" id="PTHR12532:SF0">
    <property type="entry name" value="TRANSLATIONAL ACTIVATOR OF CYTOCHROME C OXIDASE 1"/>
    <property type="match status" value="1"/>
</dbReference>
<protein>
    <submittedName>
        <fullName evidence="5">Uncharacterized protein</fullName>
    </submittedName>
</protein>
<dbReference type="Pfam" id="PF20772">
    <property type="entry name" value="TACO1_YebC_N"/>
    <property type="match status" value="1"/>
</dbReference>
<evidence type="ECO:0000313" key="5">
    <source>
        <dbReference type="EMBL" id="KAA0148310.1"/>
    </source>
</evidence>
<reference evidence="5 6" key="1">
    <citation type="submission" date="2019-07" db="EMBL/GenBank/DDBJ databases">
        <title>Genomes of Cafeteria roenbergensis.</title>
        <authorList>
            <person name="Fischer M.G."/>
            <person name="Hackl T."/>
            <person name="Roman M."/>
        </authorList>
    </citation>
    <scope>NUCLEOTIDE SEQUENCE [LARGE SCALE GENOMIC DNA]</scope>
    <source>
        <strain evidence="5 6">RCC970-E3</strain>
    </source>
</reference>
<dbReference type="InterPro" id="IPR002876">
    <property type="entry name" value="Transcrip_reg_TACO1-like"/>
</dbReference>
<dbReference type="InterPro" id="IPR029072">
    <property type="entry name" value="YebC-like"/>
</dbReference>